<dbReference type="Gene3D" id="1.25.40.10">
    <property type="entry name" value="Tetratricopeptide repeat domain"/>
    <property type="match status" value="3"/>
</dbReference>
<proteinExistence type="predicted"/>
<sequence length="414" mass="46717">MMFLIGRVTLGRRFSTAVARRAEDIMANPDCRPEDICMRVSYLGGVGDGNTAAKYARLAVFSRSEPEYTATTCQHIIGSMLQEKRHKDAYDLYDYFFKQHELTPNSQCCNYMIESRFQQGLVEEALDFHRSITPGMASGYPSKDTLRVLTKGLVHSGRLDQAEALLKARTTVDRFIFPDHVAFNNLIRGYLDLGNLDKANLVLHEFKRMLSSSIARSKSTYEFFNDNYPGYENSVTFLTATFMDYWFKQGKEVEAMECYNQSLLRANKLPVCPETGNALLKVLLRYGKKYHAWALYHQMFDQSGTDSNRRLQVGTVHIMVNECFDMGRCSEAIETYNKAGFSTGGYIITSCFQNGFLSEADSLFAFADSLAHGPASASFKPILHAYLKAGRIDDALESSNKMIDAALKEVSDLF</sequence>
<keyword evidence="4" id="KW-1185">Reference proteome</keyword>
<dbReference type="AlphaFoldDB" id="A0A6D2I837"/>
<dbReference type="EMBL" id="CACVBM020000765">
    <property type="protein sequence ID" value="CAA7023043.1"/>
    <property type="molecule type" value="Genomic_DNA"/>
</dbReference>
<dbReference type="SUPFAM" id="SSF48452">
    <property type="entry name" value="TPR-like"/>
    <property type="match status" value="1"/>
</dbReference>
<evidence type="ECO:0000313" key="2">
    <source>
        <dbReference type="EMBL" id="CAA7023043.1"/>
    </source>
</evidence>
<dbReference type="InterPro" id="IPR011990">
    <property type="entry name" value="TPR-like_helical_dom_sf"/>
</dbReference>
<evidence type="ECO:0008006" key="5">
    <source>
        <dbReference type="Google" id="ProtNLM"/>
    </source>
</evidence>
<accession>A0A6D2I837</accession>
<dbReference type="EMBL" id="CACVBM020000765">
    <property type="protein sequence ID" value="CAA7023063.1"/>
    <property type="molecule type" value="Genomic_DNA"/>
</dbReference>
<evidence type="ECO:0000313" key="3">
    <source>
        <dbReference type="EMBL" id="CAA7023063.1"/>
    </source>
</evidence>
<evidence type="ECO:0000256" key="1">
    <source>
        <dbReference type="ARBA" id="ARBA00022737"/>
    </source>
</evidence>
<evidence type="ECO:0000313" key="4">
    <source>
        <dbReference type="Proteomes" id="UP000467841"/>
    </source>
</evidence>
<dbReference type="Pfam" id="PF01535">
    <property type="entry name" value="PPR"/>
    <property type="match status" value="1"/>
</dbReference>
<dbReference type="OrthoDB" id="1109433at2759"/>
<keyword evidence="1" id="KW-0677">Repeat</keyword>
<dbReference type="PANTHER" id="PTHR47937:SF7">
    <property type="entry name" value="EXPORTIN-2 CENTRAL DOMAIN-CONTAINING PROTEIN"/>
    <property type="match status" value="1"/>
</dbReference>
<organism evidence="2 4">
    <name type="scientific">Microthlaspi erraticum</name>
    <dbReference type="NCBI Taxonomy" id="1685480"/>
    <lineage>
        <taxon>Eukaryota</taxon>
        <taxon>Viridiplantae</taxon>
        <taxon>Streptophyta</taxon>
        <taxon>Embryophyta</taxon>
        <taxon>Tracheophyta</taxon>
        <taxon>Spermatophyta</taxon>
        <taxon>Magnoliopsida</taxon>
        <taxon>eudicotyledons</taxon>
        <taxon>Gunneridae</taxon>
        <taxon>Pentapetalae</taxon>
        <taxon>rosids</taxon>
        <taxon>malvids</taxon>
        <taxon>Brassicales</taxon>
        <taxon>Brassicaceae</taxon>
        <taxon>Coluteocarpeae</taxon>
        <taxon>Microthlaspi</taxon>
    </lineage>
</organism>
<dbReference type="Proteomes" id="UP000467841">
    <property type="component" value="Unassembled WGS sequence"/>
</dbReference>
<dbReference type="InterPro" id="IPR052308">
    <property type="entry name" value="PPR_domain-containing"/>
</dbReference>
<dbReference type="PANTHER" id="PTHR47937">
    <property type="entry name" value="PLASTID TRANSCRIPTIONALLY ACTIVE CHROMOSOME 2-LIKE PROTEIN"/>
    <property type="match status" value="1"/>
</dbReference>
<name>A0A6D2I837_9BRAS</name>
<reference evidence="2 4" key="1">
    <citation type="submission" date="2020-01" db="EMBL/GenBank/DDBJ databases">
        <authorList>
            <person name="Mishra B."/>
        </authorList>
    </citation>
    <scope>NUCLEOTIDE SEQUENCE [LARGE SCALE GENOMIC DNA]</scope>
</reference>
<protein>
    <recommendedName>
        <fullName evidence="5">Pentacotripeptide-repeat region of PRORP domain-containing protein</fullName>
    </recommendedName>
</protein>
<gene>
    <name evidence="2" type="ORF">MERR_LOCUS10278</name>
    <name evidence="3" type="ORF">MERR_LOCUS10298</name>
</gene>
<dbReference type="InterPro" id="IPR002885">
    <property type="entry name" value="PPR_rpt"/>
</dbReference>